<sequence length="205" mass="24425">MIFDNLTQKELKELIREKINKIGICNSLKKYNKSEYDFFITLFKRHPEYPQKFVNMSDITIGKRFKCLEVFIIKNGVNESVSVLNRCVTKRPKNKLQISMRESIHSQIIYFKDNSPQICQQCGNKNNLEVDHDTPQFTELYNSFLKTQKVIPTSFQKTNNFSRFSDKFLPIDYEFETKWKKFHEKNAVLQILCKTCNQKKPKMTR</sequence>
<protein>
    <submittedName>
        <fullName evidence="1">ORF42</fullName>
    </submittedName>
</protein>
<proteinExistence type="predicted"/>
<reference evidence="1" key="2">
    <citation type="submission" date="2024-03" db="EMBL/GenBank/DDBJ databases">
        <authorList>
            <person name="Ni Y."/>
            <person name="Xu T."/>
            <person name="Yan S."/>
            <person name="Chen L."/>
            <person name="Wang Y."/>
        </authorList>
    </citation>
    <scope>NUCLEOTIDE SEQUENCE</scope>
    <source>
        <strain evidence="1">NMJ1</strain>
    </source>
</reference>
<dbReference type="EMBL" id="BK067785">
    <property type="protein sequence ID" value="DBA51845.1"/>
    <property type="molecule type" value="Genomic_DNA"/>
</dbReference>
<organism evidence="1">
    <name type="scientific">Nitrosopumilaceae spindle-shaped virus</name>
    <dbReference type="NCBI Taxonomy" id="3065433"/>
    <lineage>
        <taxon>Viruses</taxon>
    </lineage>
</organism>
<evidence type="ECO:0000313" key="1">
    <source>
        <dbReference type="EMBL" id="DBA51845.1"/>
    </source>
</evidence>
<name>A0AAT9J792_9VIRU</name>
<reference evidence="1" key="1">
    <citation type="journal article" date="2024" name="Environ. Microbiol. Rep.">
        <title>Hiding in plain sight: The discovery of complete genomes of 11 hypothetical spindle-shaped viruses that putatively infect mesophilic ammonia-oxidizing archaea.</title>
        <authorList>
            <person name="Ni Y."/>
            <person name="Xu T."/>
            <person name="Yan S."/>
            <person name="Chen L."/>
            <person name="Wang Y."/>
        </authorList>
    </citation>
    <scope>NUCLEOTIDE SEQUENCE</scope>
    <source>
        <strain evidence="1">NMJ1</strain>
    </source>
</reference>
<accession>A0AAT9J792</accession>